<dbReference type="RefSeq" id="WP_041017792.1">
    <property type="nucleotide sequence ID" value="NZ_CCEJ010000007.1"/>
</dbReference>
<dbReference type="Pfam" id="PF22700">
    <property type="entry name" value="MVD-like_N"/>
    <property type="match status" value="1"/>
</dbReference>
<dbReference type="PANTHER" id="PTHR10977">
    <property type="entry name" value="DIPHOSPHOMEVALONATE DECARBOXYLASE"/>
    <property type="match status" value="1"/>
</dbReference>
<dbReference type="NCBIfam" id="TIGR01240">
    <property type="entry name" value="mevDPdecarb"/>
    <property type="match status" value="1"/>
</dbReference>
<keyword evidence="11" id="KW-1185">Reference proteome</keyword>
<evidence type="ECO:0000256" key="5">
    <source>
        <dbReference type="ARBA" id="ARBA00022840"/>
    </source>
</evidence>
<gene>
    <name evidence="10" type="primary">mvaD</name>
    <name evidence="10" type="ORF">CSEC_1416</name>
</gene>
<proteinExistence type="inferred from homology"/>
<dbReference type="GO" id="GO:0005524">
    <property type="term" value="F:ATP binding"/>
    <property type="evidence" value="ECO:0007669"/>
    <property type="project" value="UniProtKB-KW"/>
</dbReference>
<comment type="caution">
    <text evidence="10">The sequence shown here is derived from an EMBL/GenBank/DDBJ whole genome shotgun (WGS) entry which is preliminary data.</text>
</comment>
<evidence type="ECO:0000256" key="2">
    <source>
        <dbReference type="ARBA" id="ARBA00012296"/>
    </source>
</evidence>
<feature type="domain" description="Diphosphomevalonate decarboxylase-like N-terminal" evidence="9">
    <location>
        <begin position="46"/>
        <end position="202"/>
    </location>
</feature>
<protein>
    <recommendedName>
        <fullName evidence="2">diphosphomevalonate decarboxylase</fullName>
        <ecNumber evidence="2">4.1.1.33</ecNumber>
    </recommendedName>
</protein>
<evidence type="ECO:0000259" key="8">
    <source>
        <dbReference type="Pfam" id="PF18376"/>
    </source>
</evidence>
<reference evidence="10" key="2">
    <citation type="submission" date="2014-09" db="EMBL/GenBank/DDBJ databases">
        <title>Criblamydia sequanensis harbors a mega-plasmid encoding arsenite resistance.</title>
        <authorList>
            <person name="Bertelli C."/>
            <person name="Goesmann A."/>
            <person name="Greub G."/>
        </authorList>
    </citation>
    <scope>NUCLEOTIDE SEQUENCE [LARGE SCALE GENOMIC DNA]</scope>
    <source>
        <strain evidence="10">CRIB-18</strain>
    </source>
</reference>
<evidence type="ECO:0000256" key="6">
    <source>
        <dbReference type="ARBA" id="ARBA00023098"/>
    </source>
</evidence>
<evidence type="ECO:0000259" key="9">
    <source>
        <dbReference type="Pfam" id="PF22700"/>
    </source>
</evidence>
<dbReference type="STRING" id="1437425.CSEC_1416"/>
<dbReference type="Gene3D" id="3.30.230.10">
    <property type="match status" value="1"/>
</dbReference>
<evidence type="ECO:0000256" key="4">
    <source>
        <dbReference type="ARBA" id="ARBA00022741"/>
    </source>
</evidence>
<feature type="domain" description="Mvd1 C-terminal" evidence="8">
    <location>
        <begin position="249"/>
        <end position="344"/>
    </location>
</feature>
<keyword evidence="7 10" id="KW-0456">Lyase</keyword>
<dbReference type="eggNOG" id="COG3407">
    <property type="taxonomic scope" value="Bacteria"/>
</dbReference>
<evidence type="ECO:0000256" key="7">
    <source>
        <dbReference type="ARBA" id="ARBA00023239"/>
    </source>
</evidence>
<sequence length="371" mass="41437">MFKISITPILFFITFALSNLYSDEANPKTSLTHSELDFSRTVYVRAPVNISFIKYWGKRDEVLKLPTKDSFGVSLQEVFTETSISIIEKDKDEIVVFDDEANRQKTIKGIQNYLDLFRSLTGLSHRFRVETKNNFPTASGLASSSSGFSALATGLVKISNLDWPIAKISALARLGSGSAARSVSSGFVRFYRGEKEDGSDSFGETIFEKDHWPDFRLIAVITTKNAKFLSSKESAPILVKNPLYPIWCEVSHNRVDKVVEAVRQKDLKQLGEIMERDWVELQEVLASCTPPICYATDATYQVINQVQSFRSQGIECYFTTHAGPQVQIICLEHDLPIIMAKLQELDGVLGLIASQAGSGSFENCIMVDETL</sequence>
<reference evidence="10" key="1">
    <citation type="submission" date="2013-12" db="EMBL/GenBank/DDBJ databases">
        <authorList>
            <person name="Linke B."/>
        </authorList>
    </citation>
    <scope>NUCLEOTIDE SEQUENCE [LARGE SCALE GENOMIC DNA]</scope>
    <source>
        <strain evidence="10">CRIB-18</strain>
    </source>
</reference>
<keyword evidence="5" id="KW-0067">ATP-binding</keyword>
<dbReference type="InterPro" id="IPR036554">
    <property type="entry name" value="GHMP_kinase_C_sf"/>
</dbReference>
<dbReference type="InterPro" id="IPR014721">
    <property type="entry name" value="Ribsml_uS5_D2-typ_fold_subgr"/>
</dbReference>
<name>A0A090D221_9BACT</name>
<dbReference type="PIRSF" id="PIRSF015950">
    <property type="entry name" value="Mev_P_decrbx"/>
    <property type="match status" value="1"/>
</dbReference>
<dbReference type="PANTHER" id="PTHR10977:SF3">
    <property type="entry name" value="DIPHOSPHOMEVALONATE DECARBOXYLASE"/>
    <property type="match status" value="1"/>
</dbReference>
<evidence type="ECO:0000256" key="3">
    <source>
        <dbReference type="ARBA" id="ARBA00022516"/>
    </source>
</evidence>
<dbReference type="Proteomes" id="UP000031552">
    <property type="component" value="Unassembled WGS sequence"/>
</dbReference>
<dbReference type="InterPro" id="IPR005935">
    <property type="entry name" value="Mev_decarb"/>
</dbReference>
<evidence type="ECO:0000313" key="10">
    <source>
        <dbReference type="EMBL" id="CDR34235.1"/>
    </source>
</evidence>
<dbReference type="AlphaFoldDB" id="A0A090D221"/>
<organism evidence="10 11">
    <name type="scientific">Candidatus Criblamydia sequanensis CRIB-18</name>
    <dbReference type="NCBI Taxonomy" id="1437425"/>
    <lineage>
        <taxon>Bacteria</taxon>
        <taxon>Pseudomonadati</taxon>
        <taxon>Chlamydiota</taxon>
        <taxon>Chlamydiia</taxon>
        <taxon>Parachlamydiales</taxon>
        <taxon>Candidatus Criblamydiaceae</taxon>
        <taxon>Candidatus Criblamydia</taxon>
    </lineage>
</organism>
<comment type="similarity">
    <text evidence="1">Belongs to the diphosphomevalonate decarboxylase family.</text>
</comment>
<dbReference type="Pfam" id="PF18376">
    <property type="entry name" value="MDD_C"/>
    <property type="match status" value="1"/>
</dbReference>
<dbReference type="SUPFAM" id="SSF55060">
    <property type="entry name" value="GHMP Kinase, C-terminal domain"/>
    <property type="match status" value="1"/>
</dbReference>
<dbReference type="InterPro" id="IPR029765">
    <property type="entry name" value="Mev_diP_decarb"/>
</dbReference>
<dbReference type="Gene3D" id="3.30.70.890">
    <property type="entry name" value="GHMP kinase, C-terminal domain"/>
    <property type="match status" value="1"/>
</dbReference>
<evidence type="ECO:0000313" key="11">
    <source>
        <dbReference type="Proteomes" id="UP000031552"/>
    </source>
</evidence>
<dbReference type="EMBL" id="CCEJ010000007">
    <property type="protein sequence ID" value="CDR34235.1"/>
    <property type="molecule type" value="Genomic_DNA"/>
</dbReference>
<dbReference type="GO" id="GO:0004163">
    <property type="term" value="F:diphosphomevalonate decarboxylase activity"/>
    <property type="evidence" value="ECO:0007669"/>
    <property type="project" value="UniProtKB-EC"/>
</dbReference>
<evidence type="ECO:0000256" key="1">
    <source>
        <dbReference type="ARBA" id="ARBA00008831"/>
    </source>
</evidence>
<dbReference type="InterPro" id="IPR041431">
    <property type="entry name" value="Mvd1_C"/>
</dbReference>
<dbReference type="InterPro" id="IPR053859">
    <property type="entry name" value="MVD-like_N"/>
</dbReference>
<keyword evidence="3" id="KW-0444">Lipid biosynthesis</keyword>
<dbReference type="EC" id="4.1.1.33" evidence="2"/>
<dbReference type="SUPFAM" id="SSF54211">
    <property type="entry name" value="Ribosomal protein S5 domain 2-like"/>
    <property type="match status" value="1"/>
</dbReference>
<keyword evidence="6" id="KW-0443">Lipid metabolism</keyword>
<dbReference type="GO" id="GO:0005829">
    <property type="term" value="C:cytosol"/>
    <property type="evidence" value="ECO:0007669"/>
    <property type="project" value="InterPro"/>
</dbReference>
<dbReference type="InterPro" id="IPR020568">
    <property type="entry name" value="Ribosomal_Su5_D2-typ_SF"/>
</dbReference>
<dbReference type="OrthoDB" id="5498344at2"/>
<dbReference type="GO" id="GO:0019287">
    <property type="term" value="P:isopentenyl diphosphate biosynthetic process, mevalonate pathway"/>
    <property type="evidence" value="ECO:0007669"/>
    <property type="project" value="InterPro"/>
</dbReference>
<keyword evidence="4" id="KW-0547">Nucleotide-binding</keyword>
<accession>A0A090D221</accession>